<sequence>MDEKQEGKLEVEIREHLDVDFFPEKCPSCGCEEINRKICRNMVSVYLKINRCYTLFTP</sequence>
<gene>
    <name evidence="1" type="ORF">LCGC14_0844810</name>
</gene>
<name>A0A0F9RWR2_9ZZZZ</name>
<proteinExistence type="predicted"/>
<evidence type="ECO:0000313" key="1">
    <source>
        <dbReference type="EMBL" id="KKN29366.1"/>
    </source>
</evidence>
<organism evidence="1">
    <name type="scientific">marine sediment metagenome</name>
    <dbReference type="NCBI Taxonomy" id="412755"/>
    <lineage>
        <taxon>unclassified sequences</taxon>
        <taxon>metagenomes</taxon>
        <taxon>ecological metagenomes</taxon>
    </lineage>
</organism>
<reference evidence="1" key="1">
    <citation type="journal article" date="2015" name="Nature">
        <title>Complex archaea that bridge the gap between prokaryotes and eukaryotes.</title>
        <authorList>
            <person name="Spang A."/>
            <person name="Saw J.H."/>
            <person name="Jorgensen S.L."/>
            <person name="Zaremba-Niedzwiedzka K."/>
            <person name="Martijn J."/>
            <person name="Lind A.E."/>
            <person name="van Eijk R."/>
            <person name="Schleper C."/>
            <person name="Guy L."/>
            <person name="Ettema T.J."/>
        </authorList>
    </citation>
    <scope>NUCLEOTIDE SEQUENCE</scope>
</reference>
<accession>A0A0F9RWR2</accession>
<comment type="caution">
    <text evidence="1">The sequence shown here is derived from an EMBL/GenBank/DDBJ whole genome shotgun (WGS) entry which is preliminary data.</text>
</comment>
<dbReference type="AlphaFoldDB" id="A0A0F9RWR2"/>
<protein>
    <submittedName>
        <fullName evidence="1">Uncharacterized protein</fullName>
    </submittedName>
</protein>
<dbReference type="EMBL" id="LAZR01002492">
    <property type="protein sequence ID" value="KKN29366.1"/>
    <property type="molecule type" value="Genomic_DNA"/>
</dbReference>